<comment type="caution">
    <text evidence="1">The sequence shown here is derived from an EMBL/GenBank/DDBJ whole genome shotgun (WGS) entry which is preliminary data.</text>
</comment>
<sequence length="160" mass="18216">MWRRDGTKLTGDYGTWNDVEHELHSWVPANGTLILVKEGGDSPGPEWDTTVFPHRFARTPYHHFRRVPALEVSDVNSVKVTGFMGPGRELVIISEDDEGNLAVEASNRMAALYKRQLSSNHGFKPMYENEPLERTMVFGWLPAQRITNIESRTVLHDTPE</sequence>
<proteinExistence type="predicted"/>
<evidence type="ECO:0000313" key="2">
    <source>
        <dbReference type="Proteomes" id="UP001500784"/>
    </source>
</evidence>
<gene>
    <name evidence="1" type="ORF">GCM10009688_29190</name>
</gene>
<dbReference type="RefSeq" id="WP_152228590.1">
    <property type="nucleotide sequence ID" value="NZ_BAAALV010000007.1"/>
</dbReference>
<keyword evidence="2" id="KW-1185">Reference proteome</keyword>
<dbReference type="EMBL" id="BAAALV010000007">
    <property type="protein sequence ID" value="GAA1922323.1"/>
    <property type="molecule type" value="Genomic_DNA"/>
</dbReference>
<reference evidence="1 2" key="1">
    <citation type="journal article" date="2019" name="Int. J. Syst. Evol. Microbiol.">
        <title>The Global Catalogue of Microorganisms (GCM) 10K type strain sequencing project: providing services to taxonomists for standard genome sequencing and annotation.</title>
        <authorList>
            <consortium name="The Broad Institute Genomics Platform"/>
            <consortium name="The Broad Institute Genome Sequencing Center for Infectious Disease"/>
            <person name="Wu L."/>
            <person name="Ma J."/>
        </authorList>
    </citation>
    <scope>NUCLEOTIDE SEQUENCE [LARGE SCALE GENOMIC DNA]</scope>
    <source>
        <strain evidence="1 2">JCM 13316</strain>
    </source>
</reference>
<accession>A0ABN2PI08</accession>
<evidence type="ECO:0000313" key="1">
    <source>
        <dbReference type="EMBL" id="GAA1922323.1"/>
    </source>
</evidence>
<protein>
    <submittedName>
        <fullName evidence="1">Uncharacterized protein</fullName>
    </submittedName>
</protein>
<dbReference type="Proteomes" id="UP001500784">
    <property type="component" value="Unassembled WGS sequence"/>
</dbReference>
<organism evidence="1 2">
    <name type="scientific">Arthrobacter gandavensis</name>
    <dbReference type="NCBI Taxonomy" id="169960"/>
    <lineage>
        <taxon>Bacteria</taxon>
        <taxon>Bacillati</taxon>
        <taxon>Actinomycetota</taxon>
        <taxon>Actinomycetes</taxon>
        <taxon>Micrococcales</taxon>
        <taxon>Micrococcaceae</taxon>
        <taxon>Arthrobacter</taxon>
    </lineage>
</organism>
<name>A0ABN2PI08_9MICC</name>